<evidence type="ECO:0000256" key="1">
    <source>
        <dbReference type="ARBA" id="ARBA00022737"/>
    </source>
</evidence>
<evidence type="ECO:0000313" key="4">
    <source>
        <dbReference type="EMBL" id="OAG31430.1"/>
    </source>
</evidence>
<dbReference type="PROSITE" id="PS00019">
    <property type="entry name" value="ACTININ_1"/>
    <property type="match status" value="1"/>
</dbReference>
<protein>
    <recommendedName>
        <fullName evidence="3">Calponin-homology (CH) domain-containing protein</fullName>
    </recommendedName>
</protein>
<dbReference type="OrthoDB" id="10017054at2759"/>
<dbReference type="InterPro" id="IPR001589">
    <property type="entry name" value="Actinin_actin-bd_CS"/>
</dbReference>
<dbReference type="GO" id="GO:0003779">
    <property type="term" value="F:actin binding"/>
    <property type="evidence" value="ECO:0007669"/>
    <property type="project" value="UniProtKB-KW"/>
</dbReference>
<dbReference type="PROSITE" id="PS00020">
    <property type="entry name" value="ACTININ_2"/>
    <property type="match status" value="1"/>
</dbReference>
<gene>
    <name evidence="4" type="ORF">NEDG_01957</name>
</gene>
<dbReference type="InterPro" id="IPR036872">
    <property type="entry name" value="CH_dom_sf"/>
</dbReference>
<reference evidence="4 5" key="1">
    <citation type="submission" date="2016-02" db="EMBL/GenBank/DDBJ databases">
        <title>Discovery of a natural microsporidian pathogen with a broad tissue tropism in Caenorhabditis elegans.</title>
        <authorList>
            <person name="Luallen R.J."/>
            <person name="Reinke A.W."/>
            <person name="Tong L."/>
            <person name="Botts M.R."/>
            <person name="Felix M.-A."/>
            <person name="Troemel E.R."/>
        </authorList>
    </citation>
    <scope>NUCLEOTIDE SEQUENCE [LARGE SCALE GENOMIC DNA]</scope>
    <source>
        <strain evidence="4 5">JUm2807</strain>
    </source>
</reference>
<dbReference type="SMART" id="SM00033">
    <property type="entry name" value="CH"/>
    <property type="match status" value="2"/>
</dbReference>
<keyword evidence="2" id="KW-0009">Actin-binding</keyword>
<keyword evidence="1" id="KW-0677">Repeat</keyword>
<dbReference type="AlphaFoldDB" id="A0A177EJ55"/>
<dbReference type="Proteomes" id="UP000185944">
    <property type="component" value="Unassembled WGS sequence"/>
</dbReference>
<evidence type="ECO:0000259" key="3">
    <source>
        <dbReference type="PROSITE" id="PS50021"/>
    </source>
</evidence>
<comment type="caution">
    <text evidence="4">The sequence shown here is derived from an EMBL/GenBank/DDBJ whole genome shotgun (WGS) entry which is preliminary data.</text>
</comment>
<accession>A0A177EJ55</accession>
<dbReference type="Gene3D" id="1.10.418.10">
    <property type="entry name" value="Calponin-like domain"/>
    <property type="match status" value="2"/>
</dbReference>
<keyword evidence="5" id="KW-1185">Reference proteome</keyword>
<dbReference type="Pfam" id="PF00307">
    <property type="entry name" value="CH"/>
    <property type="match status" value="2"/>
</dbReference>
<dbReference type="GeneID" id="93648307"/>
<evidence type="ECO:0000256" key="2">
    <source>
        <dbReference type="ARBA" id="ARBA00023203"/>
    </source>
</evidence>
<organism evidence="4 5">
    <name type="scientific">Nematocida displodere</name>
    <dbReference type="NCBI Taxonomy" id="1805483"/>
    <lineage>
        <taxon>Eukaryota</taxon>
        <taxon>Fungi</taxon>
        <taxon>Fungi incertae sedis</taxon>
        <taxon>Microsporidia</taxon>
        <taxon>Nematocida</taxon>
    </lineage>
</organism>
<dbReference type="InterPro" id="IPR001715">
    <property type="entry name" value="CH_dom"/>
</dbReference>
<feature type="domain" description="Calponin-homology (CH)" evidence="3">
    <location>
        <begin position="138"/>
        <end position="239"/>
    </location>
</feature>
<sequence>MGEETWETVQQRTFTNWVNAKLEKGEERSKTAKPGIEYNFKRVADLTHDLKDGLTLLALIYAITGTAIPYNKKPLLIVHRRENIEKVINYLKEKKVQMVNIGASDIEEGSAKLTLALVWRLIIFFSLYELREEVGNDRDLKEKILGWCREKTKGYGGVDVANFGGSWRDGLAISALAHSDLGGFTYNDGTPESRATRALNLALTQMKVPMLIRAKDLTDGLCDEKSVLTYLLGFYTVSRNIENETQQEKERQAILTQKGKIEQRKAQKTGALKRLSSSIVSIEAAKNELDRAYVELRASEEEAARNAISYLMEVDLLSRMAQPYAPYAPEPSTEQMPVSGLFDLAALADTLHRWNMPVGEGAFTPYSSALAQCLGLVEALPDIISFTAVSQHLEHLIAVAEHAAVSESSLKGCSLKEREREASARATMRILAEETKEAQRAFAQVFAQDIKTERIVAEACTAEGRSLPDALLPTPSSTDLDTFGCTDVYLQVVSEGMILRREGNAKQFIPIQPEAEK</sequence>
<dbReference type="SUPFAM" id="SSF47576">
    <property type="entry name" value="Calponin-homology domain, CH-domain"/>
    <property type="match status" value="1"/>
</dbReference>
<dbReference type="EMBL" id="LTDL01000016">
    <property type="protein sequence ID" value="OAG31430.1"/>
    <property type="molecule type" value="Genomic_DNA"/>
</dbReference>
<dbReference type="VEuPathDB" id="MicrosporidiaDB:NEDG_01957"/>
<proteinExistence type="predicted"/>
<feature type="domain" description="Calponin-homology (CH)" evidence="3">
    <location>
        <begin position="8"/>
        <end position="126"/>
    </location>
</feature>
<dbReference type="PROSITE" id="PS50021">
    <property type="entry name" value="CH"/>
    <property type="match status" value="2"/>
</dbReference>
<dbReference type="PANTHER" id="PTHR11915">
    <property type="entry name" value="SPECTRIN/FILAMIN RELATED CYTOSKELETAL PROTEIN"/>
    <property type="match status" value="1"/>
</dbReference>
<name>A0A177EJ55_9MICR</name>
<dbReference type="STRING" id="1805483.A0A177EJ55"/>
<evidence type="ECO:0000313" key="5">
    <source>
        <dbReference type="Proteomes" id="UP000185944"/>
    </source>
</evidence>
<dbReference type="RefSeq" id="XP_067545105.1">
    <property type="nucleotide sequence ID" value="XM_067689375.1"/>
</dbReference>